<dbReference type="AlphaFoldDB" id="Q7UPF3"/>
<dbReference type="Gene3D" id="2.40.420.20">
    <property type="match status" value="1"/>
</dbReference>
<keyword evidence="2 3" id="KW-0175">Coiled coil</keyword>
<feature type="transmembrane region" description="Helical" evidence="5">
    <location>
        <begin position="163"/>
        <end position="182"/>
    </location>
</feature>
<sequence>MRSPPRLVEILRRDGRRFGQSRNQPPIRDGFERIVREIATIGRLRWRTIDLVRSIFFVKTVGGSVGSSNILARLVDSPCSPSPQKPRETFADFWGSNVSPPFSPHGPRLKIMRSSTFSPPRQQAGAERRRFRSARPITRNSQLPAVAWQHPASKADHPRTGGIMVGLLICLVLIGVGGYFGYQQYIAKQSTISADDLIVSEVVKEAFDHTVVEQGEIESSSNTEIICQIESRGGSGTSILWVIDEGSRVRKGDKLVELDSSNLEVQLKENRIEVIVAEANVATASAMVEQAKIAREEYLEGVYKTDEKAILSEIAVAEQELRKAQLAIGSTERLVAKGLVKSLQLEADKFALANAQNQLESAQGRLKVLQNLTRRKMLVQFDSDIDAAEATLSAARSELLEEQQELAEVEQQIEVCVMYAPTDGVVVHANRYSSRGGNAEFVVEAGAQVRERQAIIELPDPTRMQVRCKVNESRVTLLKRGMPAKIRLDALPDVVLKGRVTKVNRYAEPGSWFSSSVKEYATTIEIIDPPEIIRTGMTAAVEVFIQQLPDATQVPIQGLYEHGGKMYSLVQTGPQSFETRAVEAGAINDTMANIVSGLEPGEKVVLNLREHLNLLDLPEIVAVDNSEMRDLRETAPVEGAGEAATGAEAGRKPGEGPPGGRKPGAGRPEGGSPKGGGGAAGGGSNRPRPNQQTAIETSDEDVSDSAGDVDDSKSEPTKAITKVTETIPVAS</sequence>
<evidence type="ECO:0008006" key="8">
    <source>
        <dbReference type="Google" id="ProtNLM"/>
    </source>
</evidence>
<evidence type="ECO:0000313" key="6">
    <source>
        <dbReference type="EMBL" id="CAD75109.1"/>
    </source>
</evidence>
<dbReference type="EnsemblBacteria" id="CAD75109">
    <property type="protein sequence ID" value="CAD75109"/>
    <property type="gene ID" value="RB6978"/>
</dbReference>
<dbReference type="STRING" id="243090.RB6978"/>
<dbReference type="Gene3D" id="2.40.30.170">
    <property type="match status" value="1"/>
</dbReference>
<gene>
    <name evidence="6" type="ordered locus">RB6978</name>
</gene>
<organism evidence="6 7">
    <name type="scientific">Rhodopirellula baltica (strain DSM 10527 / NCIMB 13988 / SH1)</name>
    <dbReference type="NCBI Taxonomy" id="243090"/>
    <lineage>
        <taxon>Bacteria</taxon>
        <taxon>Pseudomonadati</taxon>
        <taxon>Planctomycetota</taxon>
        <taxon>Planctomycetia</taxon>
        <taxon>Pirellulales</taxon>
        <taxon>Pirellulaceae</taxon>
        <taxon>Rhodopirellula</taxon>
    </lineage>
</organism>
<evidence type="ECO:0000256" key="2">
    <source>
        <dbReference type="ARBA" id="ARBA00023054"/>
    </source>
</evidence>
<keyword evidence="5" id="KW-0812">Transmembrane</keyword>
<dbReference type="PANTHER" id="PTHR32347:SF23">
    <property type="entry name" value="BLL5650 PROTEIN"/>
    <property type="match status" value="1"/>
</dbReference>
<dbReference type="eggNOG" id="COG0845">
    <property type="taxonomic scope" value="Bacteria"/>
</dbReference>
<dbReference type="PANTHER" id="PTHR32347">
    <property type="entry name" value="EFFLUX SYSTEM COMPONENT YKNX-RELATED"/>
    <property type="match status" value="1"/>
</dbReference>
<feature type="compositionally biased region" description="Acidic residues" evidence="4">
    <location>
        <begin position="697"/>
        <end position="709"/>
    </location>
</feature>
<evidence type="ECO:0000256" key="4">
    <source>
        <dbReference type="SAM" id="MobiDB-lite"/>
    </source>
</evidence>
<evidence type="ECO:0000313" key="7">
    <source>
        <dbReference type="Proteomes" id="UP000001025"/>
    </source>
</evidence>
<dbReference type="Proteomes" id="UP000001025">
    <property type="component" value="Chromosome"/>
</dbReference>
<proteinExistence type="predicted"/>
<feature type="compositionally biased region" description="Gly residues" evidence="4">
    <location>
        <begin position="657"/>
        <end position="684"/>
    </location>
</feature>
<feature type="region of interest" description="Disordered" evidence="4">
    <location>
        <begin position="634"/>
        <end position="731"/>
    </location>
</feature>
<name>Q7UPF3_RHOBA</name>
<accession>Q7UPF3</accession>
<dbReference type="EMBL" id="BX294145">
    <property type="protein sequence ID" value="CAD75109.1"/>
    <property type="molecule type" value="Genomic_DNA"/>
</dbReference>
<keyword evidence="5" id="KW-0472">Membrane</keyword>
<dbReference type="OrthoDB" id="259669at2"/>
<dbReference type="InParanoid" id="Q7UPF3"/>
<feature type="coiled-coil region" evidence="3">
    <location>
        <begin position="314"/>
        <end position="412"/>
    </location>
</feature>
<evidence type="ECO:0000256" key="3">
    <source>
        <dbReference type="SAM" id="Coils"/>
    </source>
</evidence>
<keyword evidence="7" id="KW-1185">Reference proteome</keyword>
<evidence type="ECO:0000256" key="5">
    <source>
        <dbReference type="SAM" id="Phobius"/>
    </source>
</evidence>
<dbReference type="HOGENOM" id="CLU_378932_0_0_0"/>
<keyword evidence="5" id="KW-1133">Transmembrane helix</keyword>
<comment type="subcellular location">
    <subcellularLocation>
        <location evidence="1">Cell envelope</location>
    </subcellularLocation>
</comment>
<protein>
    <recommendedName>
        <fullName evidence="8">Efflux transporter, RND family, MFP subunit</fullName>
    </recommendedName>
</protein>
<feature type="compositionally biased region" description="Low complexity" evidence="4">
    <location>
        <begin position="636"/>
        <end position="648"/>
    </location>
</feature>
<dbReference type="GO" id="GO:0030313">
    <property type="term" value="C:cell envelope"/>
    <property type="evidence" value="ECO:0007669"/>
    <property type="project" value="UniProtKB-SubCell"/>
</dbReference>
<dbReference type="PATRIC" id="fig|243090.15.peg.3379"/>
<evidence type="ECO:0000256" key="1">
    <source>
        <dbReference type="ARBA" id="ARBA00004196"/>
    </source>
</evidence>
<dbReference type="KEGG" id="rba:RB6978"/>
<reference evidence="6 7" key="1">
    <citation type="journal article" date="2003" name="Proc. Natl. Acad. Sci. U.S.A.">
        <title>Complete genome sequence of the marine planctomycete Pirellula sp. strain 1.</title>
        <authorList>
            <person name="Gloeckner F.O."/>
            <person name="Kube M."/>
            <person name="Bauer M."/>
            <person name="Teeling H."/>
            <person name="Lombardot T."/>
            <person name="Ludwig W."/>
            <person name="Gade D."/>
            <person name="Beck A."/>
            <person name="Borzym K."/>
            <person name="Heitmann K."/>
            <person name="Rabus R."/>
            <person name="Schlesner H."/>
            <person name="Amann R."/>
            <person name="Reinhardt R."/>
        </authorList>
    </citation>
    <scope>NUCLEOTIDE SEQUENCE [LARGE SCALE GENOMIC DNA]</scope>
    <source>
        <strain evidence="7">DSM 10527 / NCIMB 13988 / SH1</strain>
    </source>
</reference>
<dbReference type="InterPro" id="IPR050465">
    <property type="entry name" value="UPF0194_transport"/>
</dbReference>